<comment type="caution">
    <text evidence="3">The sequence shown here is derived from an EMBL/GenBank/DDBJ whole genome shotgun (WGS) entry which is preliminary data.</text>
</comment>
<evidence type="ECO:0000313" key="3">
    <source>
        <dbReference type="EMBL" id="RXH91593.1"/>
    </source>
</evidence>
<dbReference type="PROSITE" id="PS50181">
    <property type="entry name" value="FBOX"/>
    <property type="match status" value="1"/>
</dbReference>
<dbReference type="Gene3D" id="2.120.10.80">
    <property type="entry name" value="Kelch-type beta propeller"/>
    <property type="match status" value="1"/>
</dbReference>
<dbReference type="SUPFAM" id="SSF50965">
    <property type="entry name" value="Galactose oxidase, central domain"/>
    <property type="match status" value="1"/>
</dbReference>
<name>A0A498JCR4_MALDO</name>
<dbReference type="InterPro" id="IPR011043">
    <property type="entry name" value="Gal_Oxase/kelch_b-propeller"/>
</dbReference>
<feature type="domain" description="F-box" evidence="2">
    <location>
        <begin position="28"/>
        <end position="75"/>
    </location>
</feature>
<protein>
    <recommendedName>
        <fullName evidence="2">F-box domain-containing protein</fullName>
    </recommendedName>
</protein>
<reference evidence="3 4" key="1">
    <citation type="submission" date="2018-10" db="EMBL/GenBank/DDBJ databases">
        <title>A high-quality apple genome assembly.</title>
        <authorList>
            <person name="Hu J."/>
        </authorList>
    </citation>
    <scope>NUCLEOTIDE SEQUENCE [LARGE SCALE GENOMIC DNA]</scope>
    <source>
        <strain evidence="4">cv. HFTH1</strain>
        <tissue evidence="3">Young leaf</tissue>
    </source>
</reference>
<evidence type="ECO:0000313" key="4">
    <source>
        <dbReference type="Proteomes" id="UP000290289"/>
    </source>
</evidence>
<dbReference type="PANTHER" id="PTHR31672:SF12">
    <property type="entry name" value="F-BOX DOMAIN-CONTAINING PROTEIN"/>
    <property type="match status" value="1"/>
</dbReference>
<accession>A0A498JCR4</accession>
<dbReference type="Proteomes" id="UP000290289">
    <property type="component" value="Chromosome 8"/>
</dbReference>
<dbReference type="STRING" id="3750.A0A498JCR4"/>
<dbReference type="SUPFAM" id="SSF81383">
    <property type="entry name" value="F-box domain"/>
    <property type="match status" value="1"/>
</dbReference>
<dbReference type="Gene3D" id="1.20.1280.50">
    <property type="match status" value="1"/>
</dbReference>
<dbReference type="Pfam" id="PF00646">
    <property type="entry name" value="F-box"/>
    <property type="match status" value="1"/>
</dbReference>
<dbReference type="AlphaFoldDB" id="A0A498JCR4"/>
<dbReference type="InterPro" id="IPR015915">
    <property type="entry name" value="Kelch-typ_b-propeller"/>
</dbReference>
<dbReference type="InterPro" id="IPR001810">
    <property type="entry name" value="F-box_dom"/>
</dbReference>
<evidence type="ECO:0000256" key="1">
    <source>
        <dbReference type="SAM" id="MobiDB-lite"/>
    </source>
</evidence>
<sequence>MKDHSQPNHNCQTTAVSSSPSTPPDMDAGIWSKLPEELLELVLSFLPLKNLLNLRSTCKRFKSLLFSPSFVFKHSSSPFPSFLLLSHPQCFHHFPLYDTTAATWRKLPLSLSPLLPCATGAAQASLLTSSNGLLCFLLPNSFLVLNLMTKSSRVIEFPYYPFGFEIFSLIATPAGYNMFMISSGSSSKSTLLYDSKAQSWQKFNFSETVLSNNCQETGVYFKGCLYFVTPEPFSIVCFELESGKWGRPIPELPAELMFARLVSSGDGGGGEGKKLCLIGGVGRNGIARSLKVWEWECSGGMKWVEVERLPERMCKKLMSVCFHNYEHLYCFWHQGLICVCCYNWPEVLYFKVSRRTWHWVPKCPSLPDKSNCGFRWFSFMPNLFASA</sequence>
<keyword evidence="4" id="KW-1185">Reference proteome</keyword>
<evidence type="ECO:0000259" key="2">
    <source>
        <dbReference type="PROSITE" id="PS50181"/>
    </source>
</evidence>
<dbReference type="PANTHER" id="PTHR31672">
    <property type="entry name" value="BNACNNG10540D PROTEIN"/>
    <property type="match status" value="1"/>
</dbReference>
<dbReference type="EMBL" id="RDQH01000334">
    <property type="protein sequence ID" value="RXH91593.1"/>
    <property type="molecule type" value="Genomic_DNA"/>
</dbReference>
<feature type="region of interest" description="Disordered" evidence="1">
    <location>
        <begin position="1"/>
        <end position="24"/>
    </location>
</feature>
<dbReference type="FunFam" id="2.120.10.80:FF:000169">
    <property type="entry name" value="F-box family protein"/>
    <property type="match status" value="1"/>
</dbReference>
<dbReference type="InterPro" id="IPR050796">
    <property type="entry name" value="SCF_F-box_component"/>
</dbReference>
<dbReference type="InterPro" id="IPR036047">
    <property type="entry name" value="F-box-like_dom_sf"/>
</dbReference>
<proteinExistence type="predicted"/>
<gene>
    <name evidence="3" type="ORF">DVH24_020616</name>
</gene>
<organism evidence="3 4">
    <name type="scientific">Malus domestica</name>
    <name type="common">Apple</name>
    <name type="synonym">Pyrus malus</name>
    <dbReference type="NCBI Taxonomy" id="3750"/>
    <lineage>
        <taxon>Eukaryota</taxon>
        <taxon>Viridiplantae</taxon>
        <taxon>Streptophyta</taxon>
        <taxon>Embryophyta</taxon>
        <taxon>Tracheophyta</taxon>
        <taxon>Spermatophyta</taxon>
        <taxon>Magnoliopsida</taxon>
        <taxon>eudicotyledons</taxon>
        <taxon>Gunneridae</taxon>
        <taxon>Pentapetalae</taxon>
        <taxon>rosids</taxon>
        <taxon>fabids</taxon>
        <taxon>Rosales</taxon>
        <taxon>Rosaceae</taxon>
        <taxon>Amygdaloideae</taxon>
        <taxon>Maleae</taxon>
        <taxon>Malus</taxon>
    </lineage>
</organism>
<dbReference type="SMART" id="SM00256">
    <property type="entry name" value="FBOX"/>
    <property type="match status" value="1"/>
</dbReference>